<evidence type="ECO:0008006" key="4">
    <source>
        <dbReference type="Google" id="ProtNLM"/>
    </source>
</evidence>
<evidence type="ECO:0000313" key="3">
    <source>
        <dbReference type="Proteomes" id="UP000550609"/>
    </source>
</evidence>
<comment type="caution">
    <text evidence="2">The sequence shown here is derived from an EMBL/GenBank/DDBJ whole genome shotgun (WGS) entry which is preliminary data.</text>
</comment>
<proteinExistence type="predicted"/>
<keyword evidence="1" id="KW-1133">Transmembrane helix</keyword>
<feature type="transmembrane region" description="Helical" evidence="1">
    <location>
        <begin position="112"/>
        <end position="129"/>
    </location>
</feature>
<dbReference type="EMBL" id="JACIUV010000001">
    <property type="protein sequence ID" value="MBB1116063.1"/>
    <property type="molecule type" value="Genomic_DNA"/>
</dbReference>
<keyword evidence="1" id="KW-0472">Membrane</keyword>
<organism evidence="2 3">
    <name type="scientific">Stenotrophomonas koreensis</name>
    <dbReference type="NCBI Taxonomy" id="266128"/>
    <lineage>
        <taxon>Bacteria</taxon>
        <taxon>Pseudomonadati</taxon>
        <taxon>Pseudomonadota</taxon>
        <taxon>Gammaproteobacteria</taxon>
        <taxon>Lysobacterales</taxon>
        <taxon>Lysobacteraceae</taxon>
        <taxon>Stenotrophomonas</taxon>
    </lineage>
</organism>
<protein>
    <recommendedName>
        <fullName evidence="4">Transmembrane protein</fullName>
    </recommendedName>
</protein>
<dbReference type="RefSeq" id="WP_182621411.1">
    <property type="nucleotide sequence ID" value="NZ_JACIUV010000001.1"/>
</dbReference>
<dbReference type="Proteomes" id="UP000550609">
    <property type="component" value="Unassembled WGS sequence"/>
</dbReference>
<keyword evidence="1" id="KW-0812">Transmembrane</keyword>
<gene>
    <name evidence="2" type="ORF">H4O09_03145</name>
</gene>
<name>A0A7W3UY87_9GAMM</name>
<feature type="transmembrane region" description="Helical" evidence="1">
    <location>
        <begin position="54"/>
        <end position="75"/>
    </location>
</feature>
<evidence type="ECO:0000313" key="2">
    <source>
        <dbReference type="EMBL" id="MBB1116063.1"/>
    </source>
</evidence>
<reference evidence="2 3" key="1">
    <citation type="submission" date="2020-08" db="EMBL/GenBank/DDBJ databases">
        <title>Stenotrophomonas sp. W1S232.</title>
        <authorList>
            <person name="Deng Y."/>
        </authorList>
    </citation>
    <scope>NUCLEOTIDE SEQUENCE [LARGE SCALE GENOMIC DNA]</scope>
    <source>
        <strain evidence="2 3">W1S232</strain>
    </source>
</reference>
<feature type="transmembrane region" description="Helical" evidence="1">
    <location>
        <begin position="87"/>
        <end position="106"/>
    </location>
</feature>
<sequence length="152" mass="16598">MSPSLRLYSGYLLSSLLAVLLALPVASLLGAALVLGWEWWNLDSGPRLWRELPMLVLLVAFFAVAAGGLVALLFGAPLYALLAWKGWARWWSVALLALLPTLVVGWREPQSAGLYLLFGLGTALFTHLFHRHTRLGQLAWALAGAQRVAAPR</sequence>
<evidence type="ECO:0000256" key="1">
    <source>
        <dbReference type="SAM" id="Phobius"/>
    </source>
</evidence>
<accession>A0A7W3UY87</accession>
<dbReference type="AlphaFoldDB" id="A0A7W3UY87"/>